<sequence length="296" mass="32602">MQKPTARDLLRKAREQKKQAPQNAPSLLASDPLLQIDKTGLVCLLCKAKVKPANAAGWSAHKASKRHAEVATPESLKRQRDGNPPRADVADSLATRLSINREQQNESKRPKLVAYESEKEDVGSDVATGAAKDTEEIEETGSIDAPSEHTGLPSNFFDAGVSRTEYSDQESIDGAAQPEDTGSSAPGKVNEKPPQLEAENKTFLQESLAEFESEVLGLTLAQAKEEEKERKEEKDNSVDDLERQSETWQRRTQKLIELRQIIVDGAIEEEQVSAQSQSSSSDEDFGDLVDWRMGSM</sequence>
<gene>
    <name evidence="2" type="ORF">GGI25_003273</name>
</gene>
<feature type="compositionally biased region" description="Basic and acidic residues" evidence="1">
    <location>
        <begin position="223"/>
        <end position="249"/>
    </location>
</feature>
<name>A0A9W8G6D6_9FUNG</name>
<evidence type="ECO:0008006" key="4">
    <source>
        <dbReference type="Google" id="ProtNLM"/>
    </source>
</evidence>
<feature type="region of interest" description="Disordered" evidence="1">
    <location>
        <begin position="270"/>
        <end position="296"/>
    </location>
</feature>
<feature type="region of interest" description="Disordered" evidence="1">
    <location>
        <begin position="222"/>
        <end position="249"/>
    </location>
</feature>
<feature type="region of interest" description="Disordered" evidence="1">
    <location>
        <begin position="55"/>
        <end position="202"/>
    </location>
</feature>
<evidence type="ECO:0000313" key="2">
    <source>
        <dbReference type="EMBL" id="KAJ2677176.1"/>
    </source>
</evidence>
<dbReference type="OrthoDB" id="5560713at2759"/>
<dbReference type="AlphaFoldDB" id="A0A9W8G6D6"/>
<reference evidence="2" key="1">
    <citation type="submission" date="2022-07" db="EMBL/GenBank/DDBJ databases">
        <title>Phylogenomic reconstructions and comparative analyses of Kickxellomycotina fungi.</title>
        <authorList>
            <person name="Reynolds N.K."/>
            <person name="Stajich J.E."/>
            <person name="Barry K."/>
            <person name="Grigoriev I.V."/>
            <person name="Crous P."/>
            <person name="Smith M.E."/>
        </authorList>
    </citation>
    <scope>NUCLEOTIDE SEQUENCE</scope>
    <source>
        <strain evidence="2">NRRL 3115</strain>
    </source>
</reference>
<protein>
    <recommendedName>
        <fullName evidence="4">Coiled-coil domain-containing protein 16</fullName>
    </recommendedName>
</protein>
<organism evidence="2 3">
    <name type="scientific">Coemansia spiralis</name>
    <dbReference type="NCBI Taxonomy" id="417178"/>
    <lineage>
        <taxon>Eukaryota</taxon>
        <taxon>Fungi</taxon>
        <taxon>Fungi incertae sedis</taxon>
        <taxon>Zoopagomycota</taxon>
        <taxon>Kickxellomycotina</taxon>
        <taxon>Kickxellomycetes</taxon>
        <taxon>Kickxellales</taxon>
        <taxon>Kickxellaceae</taxon>
        <taxon>Coemansia</taxon>
    </lineage>
</organism>
<proteinExistence type="predicted"/>
<feature type="compositionally biased region" description="Basic and acidic residues" evidence="1">
    <location>
        <begin position="1"/>
        <end position="18"/>
    </location>
</feature>
<comment type="caution">
    <text evidence="2">The sequence shown here is derived from an EMBL/GenBank/DDBJ whole genome shotgun (WGS) entry which is preliminary data.</text>
</comment>
<dbReference type="Proteomes" id="UP001151518">
    <property type="component" value="Unassembled WGS sequence"/>
</dbReference>
<evidence type="ECO:0000313" key="3">
    <source>
        <dbReference type="Proteomes" id="UP001151518"/>
    </source>
</evidence>
<evidence type="ECO:0000256" key="1">
    <source>
        <dbReference type="SAM" id="MobiDB-lite"/>
    </source>
</evidence>
<feature type="region of interest" description="Disordered" evidence="1">
    <location>
        <begin position="1"/>
        <end position="29"/>
    </location>
</feature>
<dbReference type="EMBL" id="JANBTW010000034">
    <property type="protein sequence ID" value="KAJ2677176.1"/>
    <property type="molecule type" value="Genomic_DNA"/>
</dbReference>
<accession>A0A9W8G6D6</accession>